<dbReference type="Proteomes" id="UP001501758">
    <property type="component" value="Unassembled WGS sequence"/>
</dbReference>
<comment type="caution">
    <text evidence="2">The sequence shown here is derived from an EMBL/GenBank/DDBJ whole genome shotgun (WGS) entry which is preliminary data.</text>
</comment>
<organism evidence="2 3">
    <name type="scientific">Aquimarina litoralis</name>
    <dbReference type="NCBI Taxonomy" id="584605"/>
    <lineage>
        <taxon>Bacteria</taxon>
        <taxon>Pseudomonadati</taxon>
        <taxon>Bacteroidota</taxon>
        <taxon>Flavobacteriia</taxon>
        <taxon>Flavobacteriales</taxon>
        <taxon>Flavobacteriaceae</taxon>
        <taxon>Aquimarina</taxon>
    </lineage>
</organism>
<dbReference type="SUPFAM" id="SSF69255">
    <property type="entry name" value="gp5 N-terminal domain-like"/>
    <property type="match status" value="1"/>
</dbReference>
<dbReference type="EMBL" id="BAAAGE010000002">
    <property type="protein sequence ID" value="GAA0724006.1"/>
    <property type="molecule type" value="Genomic_DNA"/>
</dbReference>
<sequence>MALQSNTQIFIGGTPIKAYKRLMLHQEIDAHHVLELICRMDVLEGVSGEIASESKNYLGEILTIKIASLDTANGYKELEFKGIVTSVSNTKGFHQQNGDMVSIKAHSCSIITDDGPHYDSHSDVGLSEILDKTFQGYDKSKLETTISPNNSESLHYSVQHNESAFEYASRLAAQYSEWFFYDGSKLVFGKPEDKETVELNYGHDLQEFSINLRPTPNNFKYFTNDYLTDEQHEMTTAQVNSGVNGFNGFTSQKSEAIFAKETSIYVNSYYDPQLKKRLDTHVEQQKKAAEIRQVQVQGVSDNPGVNIGQVIKIKGDQTDYGSFRIISVSHSSTENGKYQNNFIGVTADLDVYPNTNMMAFPKSESQVATVMDNSDPEGMSRIKVQFPWQKASGEETPWLRVLTPHAGGGKGFQFTPEKGEEVIVGFEGGNAERPYVMGALFTGGSNAGDWKTEKNDIKAIKTRGGHTLSFSDEDGKETITITDKNGNSIILDTSKKEINISAPEKINFSSKEININAEETVNIDGKNNVNVKSKEILNDGSSKVTINSAAKVEVGAPSTLVEGKAELKLTSKGMTDIDGTTMTNVKGGLLNLNCG</sequence>
<dbReference type="RefSeq" id="WP_343912925.1">
    <property type="nucleotide sequence ID" value="NZ_BAAAGE010000002.1"/>
</dbReference>
<dbReference type="Gene3D" id="2.30.110.50">
    <property type="match status" value="1"/>
</dbReference>
<accession>A0ABN1IYM0</accession>
<dbReference type="SUPFAM" id="SSF69279">
    <property type="entry name" value="Phage tail proteins"/>
    <property type="match status" value="1"/>
</dbReference>
<dbReference type="InterPro" id="IPR006531">
    <property type="entry name" value="Gp5/Vgr_OB"/>
</dbReference>
<evidence type="ECO:0000259" key="1">
    <source>
        <dbReference type="Pfam" id="PF04717"/>
    </source>
</evidence>
<dbReference type="Gene3D" id="3.55.50.10">
    <property type="entry name" value="Baseplate protein-like domains"/>
    <property type="match status" value="1"/>
</dbReference>
<dbReference type="Gene3D" id="4.10.220.110">
    <property type="match status" value="1"/>
</dbReference>
<dbReference type="Gene3D" id="2.40.50.230">
    <property type="entry name" value="Gp5 N-terminal domain"/>
    <property type="match status" value="1"/>
</dbReference>
<dbReference type="SUPFAM" id="SSF69349">
    <property type="entry name" value="Phage fibre proteins"/>
    <property type="match status" value="1"/>
</dbReference>
<dbReference type="Pfam" id="PF05954">
    <property type="entry name" value="Phage_GPD"/>
    <property type="match status" value="1"/>
</dbReference>
<evidence type="ECO:0000313" key="2">
    <source>
        <dbReference type="EMBL" id="GAA0724006.1"/>
    </source>
</evidence>
<gene>
    <name evidence="2" type="ORF">GCM10009430_28090</name>
</gene>
<protein>
    <submittedName>
        <fullName evidence="2">Phage baseplate assembly protein V</fullName>
    </submittedName>
</protein>
<reference evidence="2 3" key="1">
    <citation type="journal article" date="2019" name="Int. J. Syst. Evol. Microbiol.">
        <title>The Global Catalogue of Microorganisms (GCM) 10K type strain sequencing project: providing services to taxonomists for standard genome sequencing and annotation.</title>
        <authorList>
            <consortium name="The Broad Institute Genomics Platform"/>
            <consortium name="The Broad Institute Genome Sequencing Center for Infectious Disease"/>
            <person name="Wu L."/>
            <person name="Ma J."/>
        </authorList>
    </citation>
    <scope>NUCLEOTIDE SEQUENCE [LARGE SCALE GENOMIC DNA]</scope>
    <source>
        <strain evidence="2 3">JCM 15974</strain>
    </source>
</reference>
<evidence type="ECO:0000313" key="3">
    <source>
        <dbReference type="Proteomes" id="UP001501758"/>
    </source>
</evidence>
<keyword evidence="3" id="KW-1185">Reference proteome</keyword>
<name>A0ABN1IYM0_9FLAO</name>
<proteinExistence type="predicted"/>
<dbReference type="InterPro" id="IPR037026">
    <property type="entry name" value="Vgr_OB-fold_dom_sf"/>
</dbReference>
<dbReference type="Pfam" id="PF04717">
    <property type="entry name" value="Phage_base_V"/>
    <property type="match status" value="1"/>
</dbReference>
<feature type="domain" description="Gp5/Type VI secretion system Vgr protein OB-fold" evidence="1">
    <location>
        <begin position="367"/>
        <end position="441"/>
    </location>
</feature>